<dbReference type="Proteomes" id="UP000000370">
    <property type="component" value="Chromosome"/>
</dbReference>
<keyword evidence="2" id="KW-1185">Reference proteome</keyword>
<name>A9KSQ9_LACP7</name>
<sequence>MKILKPYYYDKFTCIGNKCPNTCCKGWRITVDDATYKAYKDVEGTFGKQLIQNIDCEGKVKKFILDSDMKCPFLNDNLLCDIYINLGEEFMCRTCKVYPRVIKVHADVIEQTLTLSCPEVSRLLISSNKVIDFKLEEETHSVFKSAKTMDDALLSCLLHVRSLIIDIMQKRHIKLYYRQLLIIIIADKVQTSLNKKDYNEAEVIIQRFYHEDIINLYIEQFKNIKENKKVKFDFISKLLEQIISCFLDKDKYISQLYKKYLIDSGMTIESILGKYEEQFDQYYESHQYVYENFYVHTIFRYCLDALDDGDISKQVVLANIGYIIIHVFDIISWMDNNKELSIDNQSLIMGGFSFAFEHNPIKFNALNEFLEKNNLSSLAFQALMLT</sequence>
<evidence type="ECO:0000313" key="2">
    <source>
        <dbReference type="Proteomes" id="UP000000370"/>
    </source>
</evidence>
<dbReference type="OrthoDB" id="86584at2"/>
<proteinExistence type="predicted"/>
<dbReference type="EMBL" id="CP000885">
    <property type="protein sequence ID" value="ABX40703.1"/>
    <property type="molecule type" value="Genomic_DNA"/>
</dbReference>
<dbReference type="STRING" id="357809.Cphy_0316"/>
<dbReference type="HOGENOM" id="CLU_051643_1_0_9"/>
<protein>
    <submittedName>
        <fullName evidence="1">FliB family protein</fullName>
    </submittedName>
</protein>
<dbReference type="RefSeq" id="WP_012198346.1">
    <property type="nucleotide sequence ID" value="NC_010001.1"/>
</dbReference>
<dbReference type="AlphaFoldDB" id="A9KSQ9"/>
<evidence type="ECO:0000313" key="1">
    <source>
        <dbReference type="EMBL" id="ABX40703.1"/>
    </source>
</evidence>
<dbReference type="NCBIfam" id="NF038110">
    <property type="entry name" value="Lys_methyl_FliB"/>
    <property type="match status" value="1"/>
</dbReference>
<dbReference type="KEGG" id="cpy:Cphy_0316"/>
<accession>A9KSQ9</accession>
<gene>
    <name evidence="1" type="ordered locus">Cphy_0316</name>
</gene>
<dbReference type="eggNOG" id="COG0727">
    <property type="taxonomic scope" value="Bacteria"/>
</dbReference>
<organism evidence="1 2">
    <name type="scientific">Lachnoclostridium phytofermentans (strain ATCC 700394 / DSM 18823 / ISDg)</name>
    <name type="common">Clostridium phytofermentans</name>
    <dbReference type="NCBI Taxonomy" id="357809"/>
    <lineage>
        <taxon>Bacteria</taxon>
        <taxon>Bacillati</taxon>
        <taxon>Bacillota</taxon>
        <taxon>Clostridia</taxon>
        <taxon>Lachnospirales</taxon>
        <taxon>Lachnospiraceae</taxon>
    </lineage>
</organism>
<reference evidence="2" key="1">
    <citation type="submission" date="2007-11" db="EMBL/GenBank/DDBJ databases">
        <title>Complete genome sequence of Clostridium phytofermentans ISDg.</title>
        <authorList>
            <person name="Leschine S.B."/>
            <person name="Warnick T.A."/>
            <person name="Blanchard J.L."/>
            <person name="Schnell D.J."/>
            <person name="Petit E.L."/>
            <person name="LaTouf W.G."/>
            <person name="Copeland A."/>
            <person name="Lucas S."/>
            <person name="Lapidus A."/>
            <person name="Barry K."/>
            <person name="Glavina del Rio T."/>
            <person name="Dalin E."/>
            <person name="Tice H."/>
            <person name="Pitluck S."/>
            <person name="Kiss H."/>
            <person name="Brettin T."/>
            <person name="Bruce D."/>
            <person name="Detter J.C."/>
            <person name="Han C."/>
            <person name="Kuske C."/>
            <person name="Schmutz J."/>
            <person name="Larimer F."/>
            <person name="Land M."/>
            <person name="Hauser L."/>
            <person name="Kyrpides N."/>
            <person name="Kim E.A."/>
            <person name="Richardson P."/>
        </authorList>
    </citation>
    <scope>NUCLEOTIDE SEQUENCE [LARGE SCALE GENOMIC DNA]</scope>
    <source>
        <strain evidence="2">ATCC 700394 / DSM 18823 / ISDg</strain>
    </source>
</reference>